<protein>
    <submittedName>
        <fullName evidence="2">PilZ domain-containing protein</fullName>
    </submittedName>
</protein>
<dbReference type="SUPFAM" id="SSF141371">
    <property type="entry name" value="PilZ domain-like"/>
    <property type="match status" value="1"/>
</dbReference>
<keyword evidence="3" id="KW-1185">Reference proteome</keyword>
<evidence type="ECO:0000313" key="2">
    <source>
        <dbReference type="EMBL" id="MBE8716780.1"/>
    </source>
</evidence>
<organism evidence="2 3">
    <name type="scientific">Cellvibrio polysaccharolyticus</name>
    <dbReference type="NCBI Taxonomy" id="2082724"/>
    <lineage>
        <taxon>Bacteria</taxon>
        <taxon>Pseudomonadati</taxon>
        <taxon>Pseudomonadota</taxon>
        <taxon>Gammaproteobacteria</taxon>
        <taxon>Cellvibrionales</taxon>
        <taxon>Cellvibrionaceae</taxon>
        <taxon>Cellvibrio</taxon>
    </lineage>
</organism>
<dbReference type="Pfam" id="PF07238">
    <property type="entry name" value="PilZ"/>
    <property type="match status" value="1"/>
</dbReference>
<feature type="domain" description="PilZ" evidence="1">
    <location>
        <begin position="3"/>
        <end position="87"/>
    </location>
</feature>
<dbReference type="AlphaFoldDB" id="A0A928V3Z5"/>
<dbReference type="RefSeq" id="WP_193908108.1">
    <property type="nucleotide sequence ID" value="NZ_PRDL01000001.1"/>
</dbReference>
<dbReference type="EMBL" id="PRDL01000001">
    <property type="protein sequence ID" value="MBE8716780.1"/>
    <property type="molecule type" value="Genomic_DNA"/>
</dbReference>
<evidence type="ECO:0000259" key="1">
    <source>
        <dbReference type="Pfam" id="PF07238"/>
    </source>
</evidence>
<reference evidence="2" key="1">
    <citation type="submission" date="2018-07" db="EMBL/GenBank/DDBJ databases">
        <title>Genome assembly of strain Ka43.</title>
        <authorList>
            <person name="Kukolya J."/>
            <person name="Nagy I."/>
            <person name="Horvath B."/>
            <person name="Toth A."/>
        </authorList>
    </citation>
    <scope>NUCLEOTIDE SEQUENCE</scope>
    <source>
        <strain evidence="2">KB43</strain>
    </source>
</reference>
<dbReference type="InterPro" id="IPR009875">
    <property type="entry name" value="PilZ_domain"/>
</dbReference>
<accession>A0A928V3Z5</accession>
<comment type="caution">
    <text evidence="2">The sequence shown here is derived from an EMBL/GenBank/DDBJ whole genome shotgun (WGS) entry which is preliminary data.</text>
</comment>
<proteinExistence type="predicted"/>
<name>A0A928V3Z5_9GAMM</name>
<gene>
    <name evidence="2" type="ORF">C4F51_06205</name>
</gene>
<sequence>MIERRQYERTSATVRVEMSHPGFGTIVGFTKDISEGGAQVQVENQYSPPVGTEVLVRFKKNIGPINQEPVKMRVVRQLRNTLGLMFLR</sequence>
<dbReference type="Proteomes" id="UP000652567">
    <property type="component" value="Unassembled WGS sequence"/>
</dbReference>
<evidence type="ECO:0000313" key="3">
    <source>
        <dbReference type="Proteomes" id="UP000652567"/>
    </source>
</evidence>
<dbReference type="Gene3D" id="2.40.10.220">
    <property type="entry name" value="predicted glycosyltransferase like domains"/>
    <property type="match status" value="1"/>
</dbReference>
<dbReference type="GO" id="GO:0035438">
    <property type="term" value="F:cyclic-di-GMP binding"/>
    <property type="evidence" value="ECO:0007669"/>
    <property type="project" value="InterPro"/>
</dbReference>